<dbReference type="InterPro" id="IPR055221">
    <property type="entry name" value="PSF3_N"/>
</dbReference>
<name>A0A2A9PCC0_OPHUN</name>
<dbReference type="Pfam" id="PF05916">
    <property type="entry name" value="Sld5"/>
    <property type="match status" value="1"/>
</dbReference>
<evidence type="ECO:0000256" key="4">
    <source>
        <dbReference type="ARBA" id="ARBA00022705"/>
    </source>
</evidence>
<dbReference type="Proteomes" id="UP000037136">
    <property type="component" value="Unassembled WGS sequence"/>
</dbReference>
<evidence type="ECO:0000256" key="2">
    <source>
        <dbReference type="ARBA" id="ARBA00006343"/>
    </source>
</evidence>
<accession>A0A2A9PCC0</accession>
<dbReference type="CDD" id="cd21693">
    <property type="entry name" value="GINS_B_Psf3"/>
    <property type="match status" value="1"/>
</dbReference>
<dbReference type="PANTHER" id="PTHR22768:SF0">
    <property type="entry name" value="DNA REPLICATION COMPLEX GINS PROTEIN PSF3"/>
    <property type="match status" value="1"/>
</dbReference>
<evidence type="ECO:0000256" key="5">
    <source>
        <dbReference type="ARBA" id="ARBA00023242"/>
    </source>
</evidence>
<comment type="similarity">
    <text evidence="2 6">Belongs to the GINS3/PSF3 family.</text>
</comment>
<dbReference type="InterPro" id="IPR010492">
    <property type="entry name" value="GINS_Psf3"/>
</dbReference>
<dbReference type="InterPro" id="IPR038437">
    <property type="entry name" value="GINS_Psf3_sf"/>
</dbReference>
<feature type="domain" description="DNA replication complex GINS protein PSF3 N-terminal" evidence="8">
    <location>
        <begin position="4"/>
        <end position="55"/>
    </location>
</feature>
<comment type="function">
    <text evidence="6">The GINS complex plays an essential role in the initiation of DNA replication.</text>
</comment>
<dbReference type="InterPro" id="IPR021151">
    <property type="entry name" value="GINS_A"/>
</dbReference>
<dbReference type="SUPFAM" id="SSF158573">
    <property type="entry name" value="GINS helical bundle-like"/>
    <property type="match status" value="1"/>
</dbReference>
<evidence type="ECO:0000259" key="8">
    <source>
        <dbReference type="Pfam" id="PF22466"/>
    </source>
</evidence>
<protein>
    <recommendedName>
        <fullName evidence="3 6">DNA replication complex GINS protein PSF3</fullName>
    </recommendedName>
</protein>
<sequence length="180" mass="19882">MSYYDVDAILTDAEKVPCRFELDVPYLGHLESSSSTGLKPGTALSLPLWLAEMLALASAGDEAKAPLTLNHPPCLSEKMVAALRADPRAVSLRDQSVHFFGIGVRMLDLFDDRELGNVLRSSFVIRATDVGLHARKAEEVFAGQGHDFLRGLDEWERALFRSGHEGVKATKEWMDKVNRG</sequence>
<keyword evidence="5 6" id="KW-0539">Nucleus</keyword>
<keyword evidence="10" id="KW-1185">Reference proteome</keyword>
<dbReference type="GO" id="GO:0000811">
    <property type="term" value="C:GINS complex"/>
    <property type="evidence" value="ECO:0007669"/>
    <property type="project" value="UniProtKB-UniRule"/>
</dbReference>
<keyword evidence="4 6" id="KW-0235">DNA replication</keyword>
<dbReference type="Pfam" id="PF22466">
    <property type="entry name" value="PSF3_N"/>
    <property type="match status" value="1"/>
</dbReference>
<dbReference type="OrthoDB" id="10251744at2759"/>
<comment type="caution">
    <text evidence="9">The sequence shown here is derived from an EMBL/GenBank/DDBJ whole genome shotgun (WGS) entry which is preliminary data.</text>
</comment>
<dbReference type="GO" id="GO:1902975">
    <property type="term" value="P:mitotic DNA replication initiation"/>
    <property type="evidence" value="ECO:0007669"/>
    <property type="project" value="TreeGrafter"/>
</dbReference>
<gene>
    <name evidence="9" type="ORF">XA68_13420</name>
</gene>
<dbReference type="CDD" id="cd11713">
    <property type="entry name" value="GINS_A_psf3"/>
    <property type="match status" value="1"/>
</dbReference>
<evidence type="ECO:0000313" key="9">
    <source>
        <dbReference type="EMBL" id="PFH58651.1"/>
    </source>
</evidence>
<comment type="subunit">
    <text evidence="6">Component of the GINS complex.</text>
</comment>
<evidence type="ECO:0000313" key="10">
    <source>
        <dbReference type="Proteomes" id="UP000037136"/>
    </source>
</evidence>
<evidence type="ECO:0000256" key="1">
    <source>
        <dbReference type="ARBA" id="ARBA00004123"/>
    </source>
</evidence>
<dbReference type="AlphaFoldDB" id="A0A2A9PCC0"/>
<reference evidence="9 10" key="2">
    <citation type="journal article" date="2017" name="Sci. Rep.">
        <title>Ant-infecting Ophiocordyceps genomes reveal a high diversity of potential behavioral manipulation genes and a possible major role for enterotoxins.</title>
        <authorList>
            <person name="de Bekker C."/>
            <person name="Ohm R.A."/>
            <person name="Evans H.C."/>
            <person name="Brachmann A."/>
            <person name="Hughes D.P."/>
        </authorList>
    </citation>
    <scope>NUCLEOTIDE SEQUENCE [LARGE SCALE GENOMIC DNA]</scope>
    <source>
        <strain evidence="9 10">SC16a</strain>
    </source>
</reference>
<organism evidence="9 10">
    <name type="scientific">Ophiocordyceps unilateralis</name>
    <name type="common">Zombie-ant fungus</name>
    <name type="synonym">Torrubia unilateralis</name>
    <dbReference type="NCBI Taxonomy" id="268505"/>
    <lineage>
        <taxon>Eukaryota</taxon>
        <taxon>Fungi</taxon>
        <taxon>Dikarya</taxon>
        <taxon>Ascomycota</taxon>
        <taxon>Pezizomycotina</taxon>
        <taxon>Sordariomycetes</taxon>
        <taxon>Hypocreomycetidae</taxon>
        <taxon>Hypocreales</taxon>
        <taxon>Ophiocordycipitaceae</taxon>
        <taxon>Ophiocordyceps</taxon>
    </lineage>
</organism>
<dbReference type="Gene3D" id="1.20.58.2050">
    <property type="match status" value="1"/>
</dbReference>
<dbReference type="STRING" id="268505.A0A2A9PCC0"/>
<dbReference type="SUPFAM" id="SSF160059">
    <property type="entry name" value="PriA/YqbF domain"/>
    <property type="match status" value="1"/>
</dbReference>
<dbReference type="InterPro" id="IPR036224">
    <property type="entry name" value="GINS_bundle-like_dom_sf"/>
</dbReference>
<evidence type="ECO:0000256" key="6">
    <source>
        <dbReference type="RuleBase" id="RU367161"/>
    </source>
</evidence>
<evidence type="ECO:0000256" key="3">
    <source>
        <dbReference type="ARBA" id="ARBA00015140"/>
    </source>
</evidence>
<reference evidence="9 10" key="1">
    <citation type="journal article" date="2015" name="BMC Genomics">
        <title>Gene expression during zombie ant biting behavior reflects the complexity underlying fungal parasitic behavioral manipulation.</title>
        <authorList>
            <person name="de Bekker C."/>
            <person name="Ohm R.A."/>
            <person name="Loreto R.G."/>
            <person name="Sebastian A."/>
            <person name="Albert I."/>
            <person name="Merrow M."/>
            <person name="Brachmann A."/>
            <person name="Hughes D.P."/>
        </authorList>
    </citation>
    <scope>NUCLEOTIDE SEQUENCE [LARGE SCALE GENOMIC DNA]</scope>
    <source>
        <strain evidence="9 10">SC16a</strain>
    </source>
</reference>
<proteinExistence type="inferred from homology"/>
<dbReference type="PANTHER" id="PTHR22768">
    <property type="entry name" value="DNA REPLICATION COMPLEX GINS PROTEIN PSF3"/>
    <property type="match status" value="1"/>
</dbReference>
<feature type="domain" description="GINS subunit" evidence="7">
    <location>
        <begin position="74"/>
        <end position="174"/>
    </location>
</feature>
<dbReference type="EMBL" id="LAZP02000272">
    <property type="protein sequence ID" value="PFH58651.1"/>
    <property type="molecule type" value="Genomic_DNA"/>
</dbReference>
<comment type="subcellular location">
    <subcellularLocation>
        <location evidence="1 6">Nucleus</location>
    </subcellularLocation>
</comment>
<evidence type="ECO:0000259" key="7">
    <source>
        <dbReference type="Pfam" id="PF05916"/>
    </source>
</evidence>